<dbReference type="InterPro" id="IPR032710">
    <property type="entry name" value="NTF2-like_dom_sf"/>
</dbReference>
<dbReference type="Gene3D" id="3.10.450.50">
    <property type="match status" value="1"/>
</dbReference>
<dbReference type="InterPro" id="IPR037401">
    <property type="entry name" value="SnoaL-like"/>
</dbReference>
<dbReference type="Pfam" id="PF12680">
    <property type="entry name" value="SnoaL_2"/>
    <property type="match status" value="1"/>
</dbReference>
<evidence type="ECO:0000313" key="3">
    <source>
        <dbReference type="Proteomes" id="UP001221189"/>
    </source>
</evidence>
<reference evidence="2 3" key="1">
    <citation type="submission" date="2022-10" db="EMBL/GenBank/DDBJ databases">
        <title>Paucibacter sp. hw1 Genome sequencing.</title>
        <authorList>
            <person name="Park S."/>
        </authorList>
    </citation>
    <scope>NUCLEOTIDE SEQUENCE [LARGE SCALE GENOMIC DNA]</scope>
    <source>
        <strain evidence="3">hw1</strain>
    </source>
</reference>
<accession>A0ABT5KK08</accession>
<dbReference type="RefSeq" id="WP_273602270.1">
    <property type="nucleotide sequence ID" value="NZ_JAQQXT010000019.1"/>
</dbReference>
<dbReference type="EMBL" id="JAQQXT010000019">
    <property type="protein sequence ID" value="MDC8774243.1"/>
    <property type="molecule type" value="Genomic_DNA"/>
</dbReference>
<dbReference type="SUPFAM" id="SSF54427">
    <property type="entry name" value="NTF2-like"/>
    <property type="match status" value="1"/>
</dbReference>
<evidence type="ECO:0000259" key="1">
    <source>
        <dbReference type="Pfam" id="PF12680"/>
    </source>
</evidence>
<name>A0ABT5KK08_9BURK</name>
<sequence length="132" mass="14325">MSNHPAPEFVVQAQLDAYNARDMDAWLATYATEAKQYAYPGVLLASGHTEIRARMTERFTETNLHARLLSRSVSKTADGATVIDHETITRSFPEGPGEIDMVAIYEVGGGLIRSGLFIVGEARLAALSGDRA</sequence>
<comment type="caution">
    <text evidence="2">The sequence shown here is derived from an EMBL/GenBank/DDBJ whole genome shotgun (WGS) entry which is preliminary data.</text>
</comment>
<dbReference type="Proteomes" id="UP001221189">
    <property type="component" value="Unassembled WGS sequence"/>
</dbReference>
<proteinExistence type="predicted"/>
<feature type="domain" description="SnoaL-like" evidence="1">
    <location>
        <begin position="11"/>
        <end position="113"/>
    </location>
</feature>
<organism evidence="2 3">
    <name type="scientific">Roseateles albus</name>
    <dbReference type="NCBI Taxonomy" id="2987525"/>
    <lineage>
        <taxon>Bacteria</taxon>
        <taxon>Pseudomonadati</taxon>
        <taxon>Pseudomonadota</taxon>
        <taxon>Betaproteobacteria</taxon>
        <taxon>Burkholderiales</taxon>
        <taxon>Sphaerotilaceae</taxon>
        <taxon>Roseateles</taxon>
    </lineage>
</organism>
<evidence type="ECO:0000313" key="2">
    <source>
        <dbReference type="EMBL" id="MDC8774243.1"/>
    </source>
</evidence>
<protein>
    <submittedName>
        <fullName evidence="2">Nuclear transport factor 2 family protein</fullName>
    </submittedName>
</protein>
<keyword evidence="3" id="KW-1185">Reference proteome</keyword>
<gene>
    <name evidence="2" type="ORF">PRZ03_21990</name>
</gene>